<protein>
    <submittedName>
        <fullName evidence="8">Castor and Pollux, part of voltage-gated ion channel</fullName>
    </submittedName>
</protein>
<organism evidence="8 9">
    <name type="scientific">Devosia enhydra</name>
    <dbReference type="NCBI Taxonomy" id="665118"/>
    <lineage>
        <taxon>Bacteria</taxon>
        <taxon>Pseudomonadati</taxon>
        <taxon>Pseudomonadota</taxon>
        <taxon>Alphaproteobacteria</taxon>
        <taxon>Hyphomicrobiales</taxon>
        <taxon>Devosiaceae</taxon>
        <taxon>Devosia</taxon>
    </lineage>
</organism>
<proteinExistence type="predicted"/>
<evidence type="ECO:0000256" key="2">
    <source>
        <dbReference type="ARBA" id="ARBA00022448"/>
    </source>
</evidence>
<dbReference type="AlphaFoldDB" id="A0A1K2I362"/>
<dbReference type="PANTHER" id="PTHR31563:SF10">
    <property type="entry name" value="ION CHANNEL POLLUX-RELATED"/>
    <property type="match status" value="1"/>
</dbReference>
<dbReference type="Pfam" id="PF06241">
    <property type="entry name" value="Castor_Poll_mid"/>
    <property type="match status" value="1"/>
</dbReference>
<dbReference type="STRING" id="665118.SAMN02983003_3962"/>
<keyword evidence="9" id="KW-1185">Reference proteome</keyword>
<evidence type="ECO:0000256" key="3">
    <source>
        <dbReference type="ARBA" id="ARBA00022692"/>
    </source>
</evidence>
<evidence type="ECO:0000256" key="4">
    <source>
        <dbReference type="ARBA" id="ARBA00022989"/>
    </source>
</evidence>
<evidence type="ECO:0000313" key="9">
    <source>
        <dbReference type="Proteomes" id="UP000183447"/>
    </source>
</evidence>
<feature type="domain" description="CASTOR/POLLUX/SYM8 ion channel conserved" evidence="7">
    <location>
        <begin position="172"/>
        <end position="258"/>
    </location>
</feature>
<keyword evidence="5" id="KW-0406">Ion transport</keyword>
<evidence type="ECO:0000259" key="7">
    <source>
        <dbReference type="Pfam" id="PF06241"/>
    </source>
</evidence>
<dbReference type="EMBL" id="FPKU01000004">
    <property type="protein sequence ID" value="SFZ86768.1"/>
    <property type="molecule type" value="Genomic_DNA"/>
</dbReference>
<evidence type="ECO:0000313" key="8">
    <source>
        <dbReference type="EMBL" id="SFZ86768.1"/>
    </source>
</evidence>
<gene>
    <name evidence="8" type="ORF">SAMN02983003_3962</name>
</gene>
<comment type="subcellular location">
    <subcellularLocation>
        <location evidence="1">Endomembrane system</location>
        <topology evidence="1">Multi-pass membrane protein</topology>
    </subcellularLocation>
</comment>
<evidence type="ECO:0000256" key="6">
    <source>
        <dbReference type="ARBA" id="ARBA00023136"/>
    </source>
</evidence>
<keyword evidence="3" id="KW-0812">Transmembrane</keyword>
<dbReference type="GO" id="GO:0012505">
    <property type="term" value="C:endomembrane system"/>
    <property type="evidence" value="ECO:0007669"/>
    <property type="project" value="UniProtKB-SubCell"/>
</dbReference>
<dbReference type="InterPro" id="IPR044849">
    <property type="entry name" value="CASTOR/POLLUX/SYM8-like"/>
</dbReference>
<keyword evidence="6" id="KW-0472">Membrane</keyword>
<keyword evidence="2" id="KW-0813">Transport</keyword>
<evidence type="ECO:0000256" key="1">
    <source>
        <dbReference type="ARBA" id="ARBA00004127"/>
    </source>
</evidence>
<sequence length="523" mass="54779">MNVLGWAGPRLRGSLGKARGFLPAPRRPREHAPGAGPLLIVGWSELVPALLRQFAGNARPVTLLADRPAAELRDSLALRLPPRLLAQVQLASGDPGDPAILAHLDVEAAETILLLRPVARDPLSTQLRTLLALLPLRRGKAGILAEVDGAAASDAVRGLGRGTVQPVRARALAARIAAHAGRVPMLGEVYQTLLGAGLPAISVGDHPSLEGMPFSEATLVFGEAVPLGILDASGRAFLNPSPGTPLGDGLRPILLASGEGDAHVSALPLDIDRAALRAQSTAPRDPERILLLGWSDDVPAIARDLRRAVPPGSVLTVAADVEGLADKVAALPLSDGPLSVEYGRLDPTDRSVVASLSAGGYSRIIVASEEGTADARALATLLALGARPAPGVVALFAEERHEPLVEATGSPAERIYRDRLAALAFAFAARPGPAAAILDDLLDAHGMQIALRDPAELLDPDRPVNFFTVTEACRRRGELAIGHFIHRDPDPDVPPTLVLNPIKARRVSYRAGDRIVVLLQGSV</sequence>
<dbReference type="PANTHER" id="PTHR31563">
    <property type="entry name" value="ION CHANNEL POLLUX-RELATED"/>
    <property type="match status" value="1"/>
</dbReference>
<name>A0A1K2I362_9HYPH</name>
<accession>A0A1K2I362</accession>
<dbReference type="Gene3D" id="3.40.50.720">
    <property type="entry name" value="NAD(P)-binding Rossmann-like Domain"/>
    <property type="match status" value="1"/>
</dbReference>
<evidence type="ECO:0000256" key="5">
    <source>
        <dbReference type="ARBA" id="ARBA00023065"/>
    </source>
</evidence>
<dbReference type="GO" id="GO:0006811">
    <property type="term" value="P:monoatomic ion transport"/>
    <property type="evidence" value="ECO:0007669"/>
    <property type="project" value="UniProtKB-KW"/>
</dbReference>
<reference evidence="8 9" key="1">
    <citation type="submission" date="2016-11" db="EMBL/GenBank/DDBJ databases">
        <authorList>
            <person name="Jaros S."/>
            <person name="Januszkiewicz K."/>
            <person name="Wedrychowicz H."/>
        </authorList>
    </citation>
    <scope>NUCLEOTIDE SEQUENCE [LARGE SCALE GENOMIC DNA]</scope>
    <source>
        <strain evidence="8 9">ATCC 23634</strain>
    </source>
</reference>
<keyword evidence="4" id="KW-1133">Transmembrane helix</keyword>
<dbReference type="OrthoDB" id="305351at2"/>
<dbReference type="Proteomes" id="UP000183447">
    <property type="component" value="Unassembled WGS sequence"/>
</dbReference>
<dbReference type="RefSeq" id="WP_143145915.1">
    <property type="nucleotide sequence ID" value="NZ_FPKU01000004.1"/>
</dbReference>
<dbReference type="InterPro" id="IPR010420">
    <property type="entry name" value="CASTOR/POLLUX/SYM8_dom"/>
</dbReference>